<dbReference type="InterPro" id="IPR023603">
    <property type="entry name" value="Low_specificity_L-TA-like"/>
</dbReference>
<keyword evidence="4" id="KW-0456">Lyase</keyword>
<dbReference type="FunFam" id="3.40.640.10:FF:000030">
    <property type="entry name" value="Low-specificity L-threonine aldolase"/>
    <property type="match status" value="1"/>
</dbReference>
<gene>
    <name evidence="8" type="ORF">IAB28_10100</name>
</gene>
<keyword evidence="6" id="KW-0175">Coiled coil</keyword>
<evidence type="ECO:0000256" key="1">
    <source>
        <dbReference type="ARBA" id="ARBA00001933"/>
    </source>
</evidence>
<dbReference type="SUPFAM" id="SSF53383">
    <property type="entry name" value="PLP-dependent transferases"/>
    <property type="match status" value="1"/>
</dbReference>
<dbReference type="PANTHER" id="PTHR48097">
    <property type="entry name" value="L-THREONINE ALDOLASE-RELATED"/>
    <property type="match status" value="1"/>
</dbReference>
<dbReference type="GO" id="GO:0005829">
    <property type="term" value="C:cytosol"/>
    <property type="evidence" value="ECO:0007669"/>
    <property type="project" value="TreeGrafter"/>
</dbReference>
<dbReference type="EMBL" id="DVGC01000058">
    <property type="protein sequence ID" value="HIR06297.1"/>
    <property type="molecule type" value="Genomic_DNA"/>
</dbReference>
<reference evidence="8" key="2">
    <citation type="journal article" date="2021" name="PeerJ">
        <title>Extensive microbial diversity within the chicken gut microbiome revealed by metagenomics and culture.</title>
        <authorList>
            <person name="Gilroy R."/>
            <person name="Ravi A."/>
            <person name="Getino M."/>
            <person name="Pursley I."/>
            <person name="Horton D.L."/>
            <person name="Alikhan N.F."/>
            <person name="Baker D."/>
            <person name="Gharbi K."/>
            <person name="Hall N."/>
            <person name="Watson M."/>
            <person name="Adriaenssens E.M."/>
            <person name="Foster-Nyarko E."/>
            <person name="Jarju S."/>
            <person name="Secka A."/>
            <person name="Antonio M."/>
            <person name="Oren A."/>
            <person name="Chaudhuri R.R."/>
            <person name="La Ragione R."/>
            <person name="Hildebrand F."/>
            <person name="Pallen M.J."/>
        </authorList>
    </citation>
    <scope>NUCLEOTIDE SEQUENCE</scope>
    <source>
        <strain evidence="8">CHK180-2868</strain>
    </source>
</reference>
<comment type="caution">
    <text evidence="8">The sequence shown here is derived from an EMBL/GenBank/DDBJ whole genome shotgun (WGS) entry which is preliminary data.</text>
</comment>
<sequence length="347" mass="38276">MIDLRSDTLTMPDHAMLETVLSSPMGDDGRTNEDGRGEDATVNKLEDTAAAMTGKQAAVFVPTGTFGNSTAVMTWCHAGDNVLVEKDQHLLLTEKFCFDPDFGRLNPVLYHLGENQMPDPKEIEILLEQSQAKLVCLENSHNFSGGYCIDLPTMAQIRQIADRHGAKVHLDGARLFHAAAHLNVTVDQICQYADSVMFCISKGLGAPVGSLLCGTAEFCLEARKMRKLFGGVMRQAGVIAAPALYALEHNIERLNEDIENTRLIHQMLNGQLHKIGMQKDVQTNILMLDLSNAGIYAEEFCARAKEMGLLIRPVRTQYKVRLVVYKGISRQNAVDAANIILKLDHSL</sequence>
<dbReference type="PIRSF" id="PIRSF017617">
    <property type="entry name" value="Thr_aldolase"/>
    <property type="match status" value="1"/>
</dbReference>
<evidence type="ECO:0000256" key="5">
    <source>
        <dbReference type="PIRSR" id="PIRSR017617-1"/>
    </source>
</evidence>
<dbReference type="InterPro" id="IPR015422">
    <property type="entry name" value="PyrdxlP-dep_Trfase_small"/>
</dbReference>
<dbReference type="Pfam" id="PF01212">
    <property type="entry name" value="Beta_elim_lyase"/>
    <property type="match status" value="1"/>
</dbReference>
<dbReference type="GO" id="GO:0006567">
    <property type="term" value="P:L-threonine catabolic process"/>
    <property type="evidence" value="ECO:0007669"/>
    <property type="project" value="TreeGrafter"/>
</dbReference>
<accession>A0A9D1A580</accession>
<name>A0A9D1A580_9FIRM</name>
<reference evidence="8" key="1">
    <citation type="submission" date="2020-10" db="EMBL/GenBank/DDBJ databases">
        <authorList>
            <person name="Gilroy R."/>
        </authorList>
    </citation>
    <scope>NUCLEOTIDE SEQUENCE</scope>
    <source>
        <strain evidence="8">CHK180-2868</strain>
    </source>
</reference>
<dbReference type="GO" id="GO:0006545">
    <property type="term" value="P:glycine biosynthetic process"/>
    <property type="evidence" value="ECO:0007669"/>
    <property type="project" value="TreeGrafter"/>
</dbReference>
<feature type="coiled-coil region" evidence="6">
    <location>
        <begin position="244"/>
        <end position="271"/>
    </location>
</feature>
<dbReference type="NCBIfam" id="NF041359">
    <property type="entry name" value="GntG_guanitoxin"/>
    <property type="match status" value="1"/>
</dbReference>
<dbReference type="InterPro" id="IPR015424">
    <property type="entry name" value="PyrdxlP-dep_Trfase"/>
</dbReference>
<proteinExistence type="inferred from homology"/>
<dbReference type="InterPro" id="IPR015421">
    <property type="entry name" value="PyrdxlP-dep_Trfase_major"/>
</dbReference>
<feature type="modified residue" description="N6-(pyridoxal phosphate)lysine" evidence="5">
    <location>
        <position position="202"/>
    </location>
</feature>
<evidence type="ECO:0000256" key="6">
    <source>
        <dbReference type="SAM" id="Coils"/>
    </source>
</evidence>
<keyword evidence="3" id="KW-0663">Pyridoxal phosphate</keyword>
<comment type="similarity">
    <text evidence="2">Belongs to the threonine aldolase family.</text>
</comment>
<dbReference type="Proteomes" id="UP000824250">
    <property type="component" value="Unassembled WGS sequence"/>
</dbReference>
<dbReference type="Gene3D" id="3.90.1150.10">
    <property type="entry name" value="Aspartate Aminotransferase, domain 1"/>
    <property type="match status" value="1"/>
</dbReference>
<comment type="cofactor">
    <cofactor evidence="1">
        <name>pyridoxal 5'-phosphate</name>
        <dbReference type="ChEBI" id="CHEBI:597326"/>
    </cofactor>
</comment>
<evidence type="ECO:0000256" key="2">
    <source>
        <dbReference type="ARBA" id="ARBA00006966"/>
    </source>
</evidence>
<evidence type="ECO:0000256" key="4">
    <source>
        <dbReference type="ARBA" id="ARBA00023239"/>
    </source>
</evidence>
<dbReference type="GO" id="GO:0016740">
    <property type="term" value="F:transferase activity"/>
    <property type="evidence" value="ECO:0007669"/>
    <property type="project" value="UniProtKB-KW"/>
</dbReference>
<dbReference type="Gene3D" id="3.40.640.10">
    <property type="entry name" value="Type I PLP-dependent aspartate aminotransferase-like (Major domain)"/>
    <property type="match status" value="1"/>
</dbReference>
<protein>
    <submittedName>
        <fullName evidence="8">PLP-dependent transferase</fullName>
    </submittedName>
</protein>
<keyword evidence="8" id="KW-0808">Transferase</keyword>
<feature type="domain" description="Aromatic amino acid beta-eliminating lyase/threonine aldolase" evidence="7">
    <location>
        <begin position="3"/>
        <end position="289"/>
    </location>
</feature>
<evidence type="ECO:0000313" key="8">
    <source>
        <dbReference type="EMBL" id="HIR06297.1"/>
    </source>
</evidence>
<dbReference type="AlphaFoldDB" id="A0A9D1A580"/>
<dbReference type="GO" id="GO:0008732">
    <property type="term" value="F:L-allo-threonine aldolase activity"/>
    <property type="evidence" value="ECO:0007669"/>
    <property type="project" value="TreeGrafter"/>
</dbReference>
<organism evidence="8 9">
    <name type="scientific">Candidatus Copromonas faecavium</name>
    <name type="common">nom. illeg.</name>
    <dbReference type="NCBI Taxonomy" id="2840740"/>
    <lineage>
        <taxon>Bacteria</taxon>
        <taxon>Bacillati</taxon>
        <taxon>Bacillota</taxon>
        <taxon>Clostridia</taxon>
        <taxon>Lachnospirales</taxon>
        <taxon>Lachnospiraceae</taxon>
        <taxon>Candidatus Copromonas (nom. illeg.)</taxon>
    </lineage>
</organism>
<evidence type="ECO:0000256" key="3">
    <source>
        <dbReference type="ARBA" id="ARBA00022898"/>
    </source>
</evidence>
<dbReference type="InterPro" id="IPR001597">
    <property type="entry name" value="ArAA_b-elim_lyase/Thr_aldolase"/>
</dbReference>
<evidence type="ECO:0000259" key="7">
    <source>
        <dbReference type="Pfam" id="PF01212"/>
    </source>
</evidence>
<dbReference type="PANTHER" id="PTHR48097:SF9">
    <property type="entry name" value="L-THREONINE ALDOLASE"/>
    <property type="match status" value="1"/>
</dbReference>
<evidence type="ECO:0000313" key="9">
    <source>
        <dbReference type="Proteomes" id="UP000824250"/>
    </source>
</evidence>